<dbReference type="InterPro" id="IPR043044">
    <property type="entry name" value="TPA1/Ofd1_C"/>
</dbReference>
<evidence type="ECO:0000256" key="7">
    <source>
        <dbReference type="ARBA" id="ARBA00023002"/>
    </source>
</evidence>
<dbReference type="PANTHER" id="PTHR12117:SF0">
    <property type="entry name" value="PROLYL 3-HYDROXYLASE OGFOD1"/>
    <property type="match status" value="1"/>
</dbReference>
<evidence type="ECO:0000256" key="9">
    <source>
        <dbReference type="ARBA" id="ARBA00023242"/>
    </source>
</evidence>
<comment type="catalytic activity">
    <reaction evidence="10">
        <text>[ribosomal protein uS12]-L-proline + 2-oxoglutarate + O2 = [ribosomal protein uS12]-(3S)-3-hydroxy-L-proline + succinate + CO2</text>
        <dbReference type="Rhea" id="RHEA:54156"/>
        <dbReference type="Rhea" id="RHEA-COMP:13816"/>
        <dbReference type="Rhea" id="RHEA-COMP:13818"/>
        <dbReference type="ChEBI" id="CHEBI:15379"/>
        <dbReference type="ChEBI" id="CHEBI:16526"/>
        <dbReference type="ChEBI" id="CHEBI:16810"/>
        <dbReference type="ChEBI" id="CHEBI:30031"/>
        <dbReference type="ChEBI" id="CHEBI:50342"/>
        <dbReference type="ChEBI" id="CHEBI:85428"/>
    </reaction>
</comment>
<keyword evidence="4" id="KW-0479">Metal-binding</keyword>
<evidence type="ECO:0000256" key="6">
    <source>
        <dbReference type="ARBA" id="ARBA00022964"/>
    </source>
</evidence>
<comment type="subcellular location">
    <subcellularLocation>
        <location evidence="2">Nucleus</location>
    </subcellularLocation>
</comment>
<evidence type="ECO:0000256" key="10">
    <source>
        <dbReference type="ARBA" id="ARBA00047444"/>
    </source>
</evidence>
<evidence type="ECO:0000256" key="13">
    <source>
        <dbReference type="SAM" id="MobiDB-lite"/>
    </source>
</evidence>
<protein>
    <recommendedName>
        <fullName evidence="12">uS12 prolyl 3,4-dihydroxylase</fullName>
    </recommendedName>
</protein>
<dbReference type="InterPro" id="IPR039558">
    <property type="entry name" value="TPA1/OFD1_N"/>
</dbReference>
<dbReference type="FunCoup" id="K0KPL5">
    <property type="interactions" value="433"/>
</dbReference>
<proteinExistence type="inferred from homology"/>
<evidence type="ECO:0000313" key="15">
    <source>
        <dbReference type="EMBL" id="CCH43103.1"/>
    </source>
</evidence>
<dbReference type="GO" id="GO:0005506">
    <property type="term" value="F:iron ion binding"/>
    <property type="evidence" value="ECO:0007669"/>
    <property type="project" value="InterPro"/>
</dbReference>
<dbReference type="GO" id="GO:0006449">
    <property type="term" value="P:regulation of translational termination"/>
    <property type="evidence" value="ECO:0007669"/>
    <property type="project" value="TreeGrafter"/>
</dbReference>
<name>K0KPL5_WICCF</name>
<dbReference type="InterPro" id="IPR051842">
    <property type="entry name" value="uS12_prolyl_hydroxylase"/>
</dbReference>
<dbReference type="Pfam" id="PF10637">
    <property type="entry name" value="Ofd1_CTDD"/>
    <property type="match status" value="1"/>
</dbReference>
<keyword evidence="16" id="KW-1185">Reference proteome</keyword>
<evidence type="ECO:0000256" key="3">
    <source>
        <dbReference type="ARBA" id="ARBA00007443"/>
    </source>
</evidence>
<organism evidence="15 16">
    <name type="scientific">Wickerhamomyces ciferrii (strain ATCC 14091 / BCRC 22168 / CBS 111 / JCM 3599 / NBRC 0793 / NRRL Y-1031 F-60-10)</name>
    <name type="common">Yeast</name>
    <name type="synonym">Pichia ciferrii</name>
    <dbReference type="NCBI Taxonomy" id="1206466"/>
    <lineage>
        <taxon>Eukaryota</taxon>
        <taxon>Fungi</taxon>
        <taxon>Dikarya</taxon>
        <taxon>Ascomycota</taxon>
        <taxon>Saccharomycotina</taxon>
        <taxon>Saccharomycetes</taxon>
        <taxon>Phaffomycetales</taxon>
        <taxon>Wickerhamomycetaceae</taxon>
        <taxon>Wickerhamomyces</taxon>
    </lineage>
</organism>
<dbReference type="HOGENOM" id="CLU_017005_0_0_1"/>
<dbReference type="eggNOG" id="KOG3844">
    <property type="taxonomic scope" value="Eukaryota"/>
</dbReference>
<comment type="similarity">
    <text evidence="3">Belongs to the TPA1 family.</text>
</comment>
<keyword evidence="5" id="KW-0847">Vitamin C</keyword>
<dbReference type="GO" id="GO:0031543">
    <property type="term" value="F:peptidyl-proline dioxygenase activity"/>
    <property type="evidence" value="ECO:0007669"/>
    <property type="project" value="TreeGrafter"/>
</dbReference>
<feature type="compositionally biased region" description="Polar residues" evidence="13">
    <location>
        <begin position="1"/>
        <end position="16"/>
    </location>
</feature>
<keyword evidence="8" id="KW-0408">Iron</keyword>
<dbReference type="EMBL" id="CAIF01000068">
    <property type="protein sequence ID" value="CCH43103.1"/>
    <property type="molecule type" value="Genomic_DNA"/>
</dbReference>
<evidence type="ECO:0000256" key="1">
    <source>
        <dbReference type="ARBA" id="ARBA00001961"/>
    </source>
</evidence>
<feature type="domain" description="Fe2OG dioxygenase" evidence="14">
    <location>
        <begin position="149"/>
        <end position="255"/>
    </location>
</feature>
<dbReference type="GO" id="GO:0005634">
    <property type="term" value="C:nucleus"/>
    <property type="evidence" value="ECO:0007669"/>
    <property type="project" value="UniProtKB-SubCell"/>
</dbReference>
<dbReference type="Gene3D" id="2.60.120.620">
    <property type="entry name" value="q2cbj1_9rhob like domain"/>
    <property type="match status" value="1"/>
</dbReference>
<dbReference type="PANTHER" id="PTHR12117">
    <property type="entry name" value="HISTONE ACETYLTRANSFERASE COMPLEX"/>
    <property type="match status" value="1"/>
</dbReference>
<dbReference type="InterPro" id="IPR006620">
    <property type="entry name" value="Pro_4_hyd_alph"/>
</dbReference>
<feature type="region of interest" description="Disordered" evidence="13">
    <location>
        <begin position="1"/>
        <end position="34"/>
    </location>
</feature>
<dbReference type="InterPro" id="IPR005123">
    <property type="entry name" value="Oxoglu/Fe-dep_dioxygenase_dom"/>
</dbReference>
<dbReference type="InterPro" id="IPR019601">
    <property type="entry name" value="Oxoglutarate/Fe-dep_Oase_C"/>
</dbReference>
<dbReference type="GO" id="GO:0005737">
    <property type="term" value="C:cytoplasm"/>
    <property type="evidence" value="ECO:0007669"/>
    <property type="project" value="TreeGrafter"/>
</dbReference>
<dbReference type="GO" id="GO:0009896">
    <property type="term" value="P:positive regulation of catabolic process"/>
    <property type="evidence" value="ECO:0007669"/>
    <property type="project" value="UniProtKB-ARBA"/>
</dbReference>
<dbReference type="PROSITE" id="PS51471">
    <property type="entry name" value="FE2OG_OXY"/>
    <property type="match status" value="1"/>
</dbReference>
<dbReference type="GO" id="GO:0031418">
    <property type="term" value="F:L-ascorbic acid binding"/>
    <property type="evidence" value="ECO:0007669"/>
    <property type="project" value="UniProtKB-KW"/>
</dbReference>
<evidence type="ECO:0000256" key="4">
    <source>
        <dbReference type="ARBA" id="ARBA00022723"/>
    </source>
</evidence>
<dbReference type="InParanoid" id="K0KPL5"/>
<keyword evidence="7 15" id="KW-0560">Oxidoreductase</keyword>
<dbReference type="Gene3D" id="3.60.130.20">
    <property type="entry name" value="Oxoglutarate/iron-dependent oxygenase, C-terminal degradation domain"/>
    <property type="match status" value="1"/>
</dbReference>
<evidence type="ECO:0000313" key="16">
    <source>
        <dbReference type="Proteomes" id="UP000009328"/>
    </source>
</evidence>
<gene>
    <name evidence="15" type="primary">NUA3</name>
    <name evidence="15" type="ORF">BN7_2650</name>
</gene>
<dbReference type="AlphaFoldDB" id="K0KPL5"/>
<evidence type="ECO:0000256" key="8">
    <source>
        <dbReference type="ARBA" id="ARBA00023004"/>
    </source>
</evidence>
<keyword evidence="6" id="KW-0223">Dioxygenase</keyword>
<dbReference type="STRING" id="1206466.K0KPL5"/>
<comment type="cofactor">
    <cofactor evidence="1">
        <name>L-ascorbate</name>
        <dbReference type="ChEBI" id="CHEBI:38290"/>
    </cofactor>
</comment>
<feature type="compositionally biased region" description="Low complexity" evidence="13">
    <location>
        <begin position="19"/>
        <end position="29"/>
    </location>
</feature>
<evidence type="ECO:0000256" key="12">
    <source>
        <dbReference type="ARBA" id="ARBA00081607"/>
    </source>
</evidence>
<keyword evidence="9" id="KW-0539">Nucleus</keyword>
<evidence type="ECO:0000259" key="14">
    <source>
        <dbReference type="PROSITE" id="PS51471"/>
    </source>
</evidence>
<dbReference type="GO" id="GO:0010604">
    <property type="term" value="P:positive regulation of macromolecule metabolic process"/>
    <property type="evidence" value="ECO:0007669"/>
    <property type="project" value="UniProtKB-ARBA"/>
</dbReference>
<dbReference type="FunFam" id="2.60.120.620:FF:000014">
    <property type="entry name" value="Prolyl 3,4-dihydroxylase TPA1"/>
    <property type="match status" value="1"/>
</dbReference>
<dbReference type="Pfam" id="PF13661">
    <property type="entry name" value="2OG-FeII_Oxy_4"/>
    <property type="match status" value="1"/>
</dbReference>
<evidence type="ECO:0000256" key="2">
    <source>
        <dbReference type="ARBA" id="ARBA00004123"/>
    </source>
</evidence>
<evidence type="ECO:0000256" key="11">
    <source>
        <dbReference type="ARBA" id="ARBA00051966"/>
    </source>
</evidence>
<comment type="caution">
    <text evidence="15">The sequence shown here is derived from an EMBL/GenBank/DDBJ whole genome shotgun (WGS) entry which is preliminary data.</text>
</comment>
<dbReference type="Proteomes" id="UP000009328">
    <property type="component" value="Unassembled WGS sequence"/>
</dbReference>
<sequence length="606" mass="69829">MTTAKRATGDQVTPDQAITKKQQTQFKTTENGDIKQSFGPGIFDQDFRDSLKQSISDSQPYRWGTIRDLIDDTLLRNVRKEVENEIHFTKKETDIYKVFQSGDLANLSGLDWDDLSRLPSLFKLREAMYSQEFRDMISEVTQSGKLSGVKTDMSVNTYTKGCHLLTHDDVIGSRRVSFILYLPEPDKTWKEHYGGALRLFPSIVPNVPKPDPSVQLVPQFNQIAFFTVQPGLSFHDVQEVRVDKQRLSIQGWYHIPQPGEDGYIEGEQEKYEGRSTLQQLESKELEVFDFPKEIRIPFPKHEIKNYEIDELKLNEFDLTYLSKFMNPALLIQQEISKLQKIFIEESLVDIQDILNESYADELKKQIRTTELDEIMPKHQDQIEFPWKLSLPPHKWRYMYLDGKQEENLTESGVELANNGPQNSPNFELLAKTTNHKTSLKLIELANFLKSVSFKKWLSLITDLVPVSDQILVRRFRPGHDFKLATSINNEDSELDALLEGTLCLTPSKGWESGEFGGYELGLVTEDAQEDDDPAIYKASKDEDDSVVVNNQASWNNFSLMLRDPSVLKFIKYVSYNAKGSRWDISCQWNVKTKGDDDDEDDEEEEK</sequence>
<comment type="catalytic activity">
    <reaction evidence="11">
        <text>[ribosomal protein uS12]-(3S)-3-hydroxy-L-proline + 2-oxoglutarate + O2 = [ribosomal protein uS12]-(3S)-3,4-dihydroxy-L-proline + succinate + CO2</text>
        <dbReference type="Rhea" id="RHEA:54160"/>
        <dbReference type="Rhea" id="RHEA-COMP:13817"/>
        <dbReference type="Rhea" id="RHEA-COMP:13818"/>
        <dbReference type="ChEBI" id="CHEBI:15379"/>
        <dbReference type="ChEBI" id="CHEBI:16526"/>
        <dbReference type="ChEBI" id="CHEBI:16810"/>
        <dbReference type="ChEBI" id="CHEBI:30031"/>
        <dbReference type="ChEBI" id="CHEBI:85428"/>
        <dbReference type="ChEBI" id="CHEBI:138052"/>
    </reaction>
</comment>
<reference evidence="15 16" key="1">
    <citation type="journal article" date="2012" name="Eukaryot. Cell">
        <title>Draft genome sequence of Wickerhamomyces ciferrii NRRL Y-1031 F-60-10.</title>
        <authorList>
            <person name="Schneider J."/>
            <person name="Andrea H."/>
            <person name="Blom J."/>
            <person name="Jaenicke S."/>
            <person name="Ruckert C."/>
            <person name="Schorsch C."/>
            <person name="Szczepanowski R."/>
            <person name="Farwick M."/>
            <person name="Goesmann A."/>
            <person name="Puhler A."/>
            <person name="Schaffer S."/>
            <person name="Tauch A."/>
            <person name="Kohler T."/>
            <person name="Brinkrolf K."/>
        </authorList>
    </citation>
    <scope>NUCLEOTIDE SEQUENCE [LARGE SCALE GENOMIC DNA]</scope>
    <source>
        <strain evidence="16">ATCC 14091 / BCRC 22168 / CBS 111 / JCM 3599 / NBRC 0793 / NRRL Y-1031 F-60-10</strain>
    </source>
</reference>
<evidence type="ECO:0000256" key="5">
    <source>
        <dbReference type="ARBA" id="ARBA00022896"/>
    </source>
</evidence>
<dbReference type="SMART" id="SM00702">
    <property type="entry name" value="P4Hc"/>
    <property type="match status" value="1"/>
</dbReference>
<accession>K0KPL5</accession>